<reference evidence="1 2" key="1">
    <citation type="submission" date="2024-09" db="EMBL/GenBank/DDBJ databases">
        <title>The Natural Products Discovery Center: Release of the First 8490 Sequenced Strains for Exploring Actinobacteria Biosynthetic Diversity.</title>
        <authorList>
            <person name="Kalkreuter E."/>
            <person name="Kautsar S.A."/>
            <person name="Yang D."/>
            <person name="Bader C.D."/>
            <person name="Teijaro C.N."/>
            <person name="Fluegel L."/>
            <person name="Davis C.M."/>
            <person name="Simpson J.R."/>
            <person name="Lauterbach L."/>
            <person name="Steele A.D."/>
            <person name="Gui C."/>
            <person name="Meng S."/>
            <person name="Li G."/>
            <person name="Viehrig K."/>
            <person name="Ye F."/>
            <person name="Su P."/>
            <person name="Kiefer A.F."/>
            <person name="Nichols A."/>
            <person name="Cepeda A.J."/>
            <person name="Yan W."/>
            <person name="Fan B."/>
            <person name="Jiang Y."/>
            <person name="Adhikari A."/>
            <person name="Zheng C.-J."/>
            <person name="Schuster L."/>
            <person name="Cowan T.M."/>
            <person name="Smanski M.J."/>
            <person name="Chevrette M.G."/>
            <person name="De Carvalho L.P.S."/>
            <person name="Shen B."/>
        </authorList>
    </citation>
    <scope>NUCLEOTIDE SEQUENCE [LARGE SCALE GENOMIC DNA]</scope>
    <source>
        <strain evidence="1 2">NPDC056472</strain>
    </source>
</reference>
<gene>
    <name evidence="1" type="ORF">ACFQ63_36760</name>
</gene>
<dbReference type="Proteomes" id="UP001600424">
    <property type="component" value="Unassembled WGS sequence"/>
</dbReference>
<evidence type="ECO:0000313" key="1">
    <source>
        <dbReference type="EMBL" id="MFE5985238.1"/>
    </source>
</evidence>
<proteinExistence type="predicted"/>
<sequence length="79" mass="7828">MDSPEDNGDAAALEELQGFLEVGGLSAVVEGEVPCVASDVGVVPDQGEGPDDAASAAQAVTEIVEPSAEPAAGTDERFA</sequence>
<accession>A0ABW6J5P1</accession>
<comment type="caution">
    <text evidence="1">The sequence shown here is derived from an EMBL/GenBank/DDBJ whole genome shotgun (WGS) entry which is preliminary data.</text>
</comment>
<evidence type="ECO:0000313" key="2">
    <source>
        <dbReference type="Proteomes" id="UP001600424"/>
    </source>
</evidence>
<dbReference type="EMBL" id="JBHTRV010000046">
    <property type="protein sequence ID" value="MFE5985238.1"/>
    <property type="molecule type" value="Genomic_DNA"/>
</dbReference>
<keyword evidence="2" id="KW-1185">Reference proteome</keyword>
<organism evidence="1 2">
    <name type="scientific">Streptomyces wedmorensis</name>
    <dbReference type="NCBI Taxonomy" id="43759"/>
    <lineage>
        <taxon>Bacteria</taxon>
        <taxon>Bacillati</taxon>
        <taxon>Actinomycetota</taxon>
        <taxon>Actinomycetes</taxon>
        <taxon>Kitasatosporales</taxon>
        <taxon>Streptomycetaceae</taxon>
        <taxon>Streptomyces</taxon>
    </lineage>
</organism>
<protein>
    <submittedName>
        <fullName evidence="1">Uncharacterized protein</fullName>
    </submittedName>
</protein>
<dbReference type="RefSeq" id="WP_386256404.1">
    <property type="nucleotide sequence ID" value="NZ_JBHTRV010000046.1"/>
</dbReference>
<name>A0ABW6J5P1_STRWE</name>